<accession>A0A565A892</accession>
<dbReference type="VEuPathDB" id="PlasmoDB:PVP01_0009710"/>
<dbReference type="EMBL" id="FLZR02000060">
    <property type="protein sequence ID" value="VVA00258.1"/>
    <property type="molecule type" value="Genomic_DNA"/>
</dbReference>
<feature type="region of interest" description="Disordered" evidence="1">
    <location>
        <begin position="311"/>
        <end position="347"/>
    </location>
</feature>
<protein>
    <submittedName>
        <fullName evidence="2">VIR protein</fullName>
    </submittedName>
</protein>
<feature type="compositionally biased region" description="Basic and acidic residues" evidence="1">
    <location>
        <begin position="247"/>
        <end position="272"/>
    </location>
</feature>
<feature type="compositionally biased region" description="Polar residues" evidence="1">
    <location>
        <begin position="337"/>
        <end position="347"/>
    </location>
</feature>
<proteinExistence type="predicted"/>
<feature type="compositionally biased region" description="Low complexity" evidence="1">
    <location>
        <begin position="316"/>
        <end position="329"/>
    </location>
</feature>
<evidence type="ECO:0000313" key="2">
    <source>
        <dbReference type="EMBL" id="VVA00258.1"/>
    </source>
</evidence>
<gene>
    <name evidence="2" type="ORF">PVP01_0009710</name>
</gene>
<sequence length="434" mass="50053">MIIILKKKFSNDYHENDGLKPNELLDDPEFNNSKRNMFRPIFVELLKHIRNSGVFMDGQQKPCSYISYILAKDLQTKGHEYKSETFEMFLKFLNKYSTLTRNTANICSTSLVYVHSDIYDKMKKLYELYELYDDHLTKIKVLSDPNSCPSITSFLHQYNDFIKQHQPTTNNNYKKILDHFEEIINDRVQIYIRNTLCPQTYLHLEEIKLPKVEKPKESVQIVHQPNHAEYQEPPAKSLPPHVQLQATREETRTYRAESERAHEPPQPPHEETLPFQETLAQNAHHAERQQVQEFPHRVTDERELQVDISRMNPQPYGSFESSGASSYSEHNPYLPVQPSSKEVGDTSSSVMSTITSALRDVEPGPVLGVSGGMGVLFLLFKYTPVGSFFGGRRGRFHQIPSSFRGFPPGEFPNFNEYEVGHIGYGAMNIPHLAE</sequence>
<dbReference type="OrthoDB" id="10517951at2759"/>
<dbReference type="Proteomes" id="UP000220605">
    <property type="component" value="Unassembled WGS sequence"/>
</dbReference>
<evidence type="ECO:0000256" key="1">
    <source>
        <dbReference type="SAM" id="MobiDB-lite"/>
    </source>
</evidence>
<dbReference type="VEuPathDB" id="PlasmoDB:PVW1_050006600"/>
<reference evidence="2" key="1">
    <citation type="submission" date="2016-07" db="EMBL/GenBank/DDBJ databases">
        <authorList>
            <consortium name="Pathogen Informatics"/>
        </authorList>
    </citation>
    <scope>NUCLEOTIDE SEQUENCE</scope>
</reference>
<dbReference type="VEuPathDB" id="PlasmoDB:PVPAM_000034700"/>
<dbReference type="VEuPathDB" id="PlasmoDB:PVX_026690"/>
<name>A0A565A892_PLAVI</name>
<dbReference type="AlphaFoldDB" id="A0A565A892"/>
<feature type="region of interest" description="Disordered" evidence="1">
    <location>
        <begin position="229"/>
        <end position="272"/>
    </location>
</feature>
<organism evidence="2">
    <name type="scientific">Plasmodium vivax</name>
    <name type="common">malaria parasite P. vivax</name>
    <dbReference type="NCBI Taxonomy" id="5855"/>
    <lineage>
        <taxon>Eukaryota</taxon>
        <taxon>Sar</taxon>
        <taxon>Alveolata</taxon>
        <taxon>Apicomplexa</taxon>
        <taxon>Aconoidasida</taxon>
        <taxon>Haemosporida</taxon>
        <taxon>Plasmodiidae</taxon>
        <taxon>Plasmodium</taxon>
        <taxon>Plasmodium (Plasmodium)</taxon>
    </lineage>
</organism>